<organism evidence="1 2">
    <name type="scientific">Vibrio tapetis subsp. tapetis</name>
    <dbReference type="NCBI Taxonomy" id="1671868"/>
    <lineage>
        <taxon>Bacteria</taxon>
        <taxon>Pseudomonadati</taxon>
        <taxon>Pseudomonadota</taxon>
        <taxon>Gammaproteobacteria</taxon>
        <taxon>Vibrionales</taxon>
        <taxon>Vibrionaceae</taxon>
        <taxon>Vibrio</taxon>
    </lineage>
</organism>
<dbReference type="KEGG" id="vta:B0817"/>
<dbReference type="AlphaFoldDB" id="A0A2N8ZKI6"/>
<name>A0A2N8ZKI6_9VIBR</name>
<evidence type="ECO:0000313" key="1">
    <source>
        <dbReference type="EMBL" id="SON52428.1"/>
    </source>
</evidence>
<gene>
    <name evidence="1" type="ORF">VTAP4600_B0817</name>
</gene>
<reference evidence="1 2" key="1">
    <citation type="submission" date="2017-10" db="EMBL/GenBank/DDBJ databases">
        <authorList>
            <person name="Banno H."/>
            <person name="Chua N.-H."/>
        </authorList>
    </citation>
    <scope>NUCLEOTIDE SEQUENCE [LARGE SCALE GENOMIC DNA]</scope>
    <source>
        <strain evidence="1">Vibrio tapetis CECT4600</strain>
    </source>
</reference>
<evidence type="ECO:0000313" key="2">
    <source>
        <dbReference type="Proteomes" id="UP000235828"/>
    </source>
</evidence>
<protein>
    <submittedName>
        <fullName evidence="1">Uncharacterized protein</fullName>
    </submittedName>
</protein>
<proteinExistence type="predicted"/>
<keyword evidence="2" id="KW-1185">Reference proteome</keyword>
<dbReference type="Proteomes" id="UP000235828">
    <property type="component" value="Chromosome B"/>
</dbReference>
<accession>A0A2N8ZKI6</accession>
<sequence length="44" mass="4880">MKGGLFLYPVDTQLSHGKPDGNHLRLATDPIVLYSRDIRSGDKP</sequence>
<dbReference type="EMBL" id="LT960612">
    <property type="protein sequence ID" value="SON52428.1"/>
    <property type="molecule type" value="Genomic_DNA"/>
</dbReference>